<reference evidence="2" key="1">
    <citation type="journal article" date="2015" name="Proc. Natl. Acad. Sci. U.S.A.">
        <title>Genome sequencing of adzuki bean (Vigna angularis) provides insight into high starch and low fat accumulation and domestication.</title>
        <authorList>
            <person name="Yang K."/>
            <person name="Tian Z."/>
            <person name="Chen C."/>
            <person name="Luo L."/>
            <person name="Zhao B."/>
            <person name="Wang Z."/>
            <person name="Yu L."/>
            <person name="Li Y."/>
            <person name="Sun Y."/>
            <person name="Li W."/>
            <person name="Chen Y."/>
            <person name="Li Y."/>
            <person name="Zhang Y."/>
            <person name="Ai D."/>
            <person name="Zhao J."/>
            <person name="Shang C."/>
            <person name="Ma Y."/>
            <person name="Wu B."/>
            <person name="Wang M."/>
            <person name="Gao L."/>
            <person name="Sun D."/>
            <person name="Zhang P."/>
            <person name="Guo F."/>
            <person name="Wang W."/>
            <person name="Li Y."/>
            <person name="Wang J."/>
            <person name="Varshney R.K."/>
            <person name="Wang J."/>
            <person name="Ling H.Q."/>
            <person name="Wan P."/>
        </authorList>
    </citation>
    <scope>NUCLEOTIDE SEQUENCE</scope>
    <source>
        <strain evidence="2">cv. Jingnong 6</strain>
    </source>
</reference>
<name>A0A0L9TJT7_PHAAN</name>
<evidence type="ECO:0000313" key="2">
    <source>
        <dbReference type="Proteomes" id="UP000053144"/>
    </source>
</evidence>
<dbReference type="AlphaFoldDB" id="A0A0L9TJT7"/>
<proteinExistence type="predicted"/>
<gene>
    <name evidence="1" type="ORF">LR48_Vigan01g043800</name>
</gene>
<dbReference type="EMBL" id="CM003371">
    <property type="protein sequence ID" value="KOM30883.1"/>
    <property type="molecule type" value="Genomic_DNA"/>
</dbReference>
<sequence>MDSEIHGAHPDILMITKSQVEMAEGFPVTTPPECKNSHRLHIHTIRIVMSSGRSLHVCYVRSLLVMYGRLLYD</sequence>
<protein>
    <submittedName>
        <fullName evidence="1">Uncharacterized protein</fullName>
    </submittedName>
</protein>
<dbReference type="Gramene" id="KOM30883">
    <property type="protein sequence ID" value="KOM30883"/>
    <property type="gene ID" value="LR48_Vigan01g043800"/>
</dbReference>
<accession>A0A0L9TJT7</accession>
<dbReference type="Proteomes" id="UP000053144">
    <property type="component" value="Chromosome 1"/>
</dbReference>
<organism evidence="1 2">
    <name type="scientific">Phaseolus angularis</name>
    <name type="common">Azuki bean</name>
    <name type="synonym">Vigna angularis</name>
    <dbReference type="NCBI Taxonomy" id="3914"/>
    <lineage>
        <taxon>Eukaryota</taxon>
        <taxon>Viridiplantae</taxon>
        <taxon>Streptophyta</taxon>
        <taxon>Embryophyta</taxon>
        <taxon>Tracheophyta</taxon>
        <taxon>Spermatophyta</taxon>
        <taxon>Magnoliopsida</taxon>
        <taxon>eudicotyledons</taxon>
        <taxon>Gunneridae</taxon>
        <taxon>Pentapetalae</taxon>
        <taxon>rosids</taxon>
        <taxon>fabids</taxon>
        <taxon>Fabales</taxon>
        <taxon>Fabaceae</taxon>
        <taxon>Papilionoideae</taxon>
        <taxon>50 kb inversion clade</taxon>
        <taxon>NPAAA clade</taxon>
        <taxon>indigoferoid/millettioid clade</taxon>
        <taxon>Phaseoleae</taxon>
        <taxon>Vigna</taxon>
    </lineage>
</organism>
<evidence type="ECO:0000313" key="1">
    <source>
        <dbReference type="EMBL" id="KOM30883.1"/>
    </source>
</evidence>